<dbReference type="InterPro" id="IPR036514">
    <property type="entry name" value="SGNH_hydro_sf"/>
</dbReference>
<evidence type="ECO:0000256" key="4">
    <source>
        <dbReference type="ARBA" id="ARBA00023180"/>
    </source>
</evidence>
<keyword evidence="6" id="KW-1185">Reference proteome</keyword>
<comment type="similarity">
    <text evidence="1">Belongs to the 'GDSL' lipolytic enzyme family.</text>
</comment>
<dbReference type="InterPro" id="IPR035669">
    <property type="entry name" value="SGNH_plant_lipase-like"/>
</dbReference>
<evidence type="ECO:0000313" key="5">
    <source>
        <dbReference type="EMBL" id="KAK9051297.1"/>
    </source>
</evidence>
<dbReference type="InterPro" id="IPR001087">
    <property type="entry name" value="GDSL"/>
</dbReference>
<dbReference type="CDD" id="cd01837">
    <property type="entry name" value="SGNH_plant_lipase_like"/>
    <property type="match status" value="1"/>
</dbReference>
<dbReference type="GO" id="GO:0016788">
    <property type="term" value="F:hydrolase activity, acting on ester bonds"/>
    <property type="evidence" value="ECO:0007669"/>
    <property type="project" value="InterPro"/>
</dbReference>
<dbReference type="PANTHER" id="PTHR22835:SF631">
    <property type="entry name" value="SINAPINE ESTERASE"/>
    <property type="match status" value="1"/>
</dbReference>
<evidence type="ECO:0000256" key="1">
    <source>
        <dbReference type="ARBA" id="ARBA00008668"/>
    </source>
</evidence>
<dbReference type="SUPFAM" id="SSF52266">
    <property type="entry name" value="SGNH hydrolase"/>
    <property type="match status" value="1"/>
</dbReference>
<dbReference type="Proteomes" id="UP001408789">
    <property type="component" value="Unassembled WGS sequence"/>
</dbReference>
<dbReference type="Gene3D" id="3.40.50.1110">
    <property type="entry name" value="SGNH hydrolase"/>
    <property type="match status" value="1"/>
</dbReference>
<sequence>MFRSKNIQVLIRLFVGFLAVSWSGRLYVNGCFPSIISFGDSITDTGNRKQLASIYPDVNFPCIPPYGQDFIKESTGRCSNGRLIIDFLCRNQVQMYDAYASGIALNNENKSCYCYWRTIAKSLGLPLIPSYFSNNWSRDAMVGVNYAVGGATALDSSFIQAKWSECSTINASLGVQLAWFKQSLSSICENTSDCRNFIGRSLILVGEIGGNDYNNPLSAGIATDEIEPYVPLVIDTIISVVNELIEMGARTLVIPGNFPIGCFPSSLTTLASDNDEYDPITGCLTKLNEFIIYHNKMLETKLDELRELNENVVIIYADYYNALMQIYRSPHKYGFTSEGTLKACCGCGGPFNFNTTGRCGDACTTVCEEPDTYVTWDGVHLTEEAYRLIAKSIFQGPYSTPEFYSLCPTSTSQTGVGLSSSI</sequence>
<protein>
    <submittedName>
        <fullName evidence="5">Uncharacterized protein</fullName>
    </submittedName>
</protein>
<organism evidence="5 6">
    <name type="scientific">Deinandra increscens subsp. villosa</name>
    <dbReference type="NCBI Taxonomy" id="3103831"/>
    <lineage>
        <taxon>Eukaryota</taxon>
        <taxon>Viridiplantae</taxon>
        <taxon>Streptophyta</taxon>
        <taxon>Embryophyta</taxon>
        <taxon>Tracheophyta</taxon>
        <taxon>Spermatophyta</taxon>
        <taxon>Magnoliopsida</taxon>
        <taxon>eudicotyledons</taxon>
        <taxon>Gunneridae</taxon>
        <taxon>Pentapetalae</taxon>
        <taxon>asterids</taxon>
        <taxon>campanulids</taxon>
        <taxon>Asterales</taxon>
        <taxon>Asteraceae</taxon>
        <taxon>Asteroideae</taxon>
        <taxon>Heliantheae alliance</taxon>
        <taxon>Madieae</taxon>
        <taxon>Madiinae</taxon>
        <taxon>Deinandra</taxon>
    </lineage>
</organism>
<proteinExistence type="inferred from homology"/>
<keyword evidence="2" id="KW-0732">Signal</keyword>
<accession>A0AAP0GJW9</accession>
<dbReference type="EMBL" id="JBCNJP010000027">
    <property type="protein sequence ID" value="KAK9051297.1"/>
    <property type="molecule type" value="Genomic_DNA"/>
</dbReference>
<dbReference type="AlphaFoldDB" id="A0AAP0GJW9"/>
<keyword evidence="3" id="KW-0378">Hydrolase</keyword>
<keyword evidence="4" id="KW-0325">Glycoprotein</keyword>
<evidence type="ECO:0000256" key="2">
    <source>
        <dbReference type="ARBA" id="ARBA00022729"/>
    </source>
</evidence>
<name>A0AAP0GJW9_9ASTR</name>
<gene>
    <name evidence="5" type="ORF">SSX86_027924</name>
</gene>
<reference evidence="5 6" key="1">
    <citation type="submission" date="2024-04" db="EMBL/GenBank/DDBJ databases">
        <title>The reference genome of an endangered Asteraceae, Deinandra increscens subsp. villosa, native to the Central Coast of California.</title>
        <authorList>
            <person name="Guilliams M."/>
            <person name="Hasenstab-Lehman K."/>
            <person name="Meyer R."/>
            <person name="Mcevoy S."/>
        </authorList>
    </citation>
    <scope>NUCLEOTIDE SEQUENCE [LARGE SCALE GENOMIC DNA]</scope>
    <source>
        <tissue evidence="5">Leaf</tissue>
    </source>
</reference>
<dbReference type="Pfam" id="PF00657">
    <property type="entry name" value="Lipase_GDSL"/>
    <property type="match status" value="1"/>
</dbReference>
<comment type="caution">
    <text evidence="5">The sequence shown here is derived from an EMBL/GenBank/DDBJ whole genome shotgun (WGS) entry which is preliminary data.</text>
</comment>
<dbReference type="PANTHER" id="PTHR22835">
    <property type="entry name" value="ZINC FINGER FYVE DOMAIN CONTAINING PROTEIN"/>
    <property type="match status" value="1"/>
</dbReference>
<evidence type="ECO:0000313" key="6">
    <source>
        <dbReference type="Proteomes" id="UP001408789"/>
    </source>
</evidence>
<evidence type="ECO:0000256" key="3">
    <source>
        <dbReference type="ARBA" id="ARBA00022801"/>
    </source>
</evidence>